<dbReference type="InterPro" id="IPR003656">
    <property type="entry name" value="Znf_BED"/>
</dbReference>
<dbReference type="EMBL" id="ADTU01009575">
    <property type="status" value="NOT_ANNOTATED_CDS"/>
    <property type="molecule type" value="Genomic_DNA"/>
</dbReference>
<reference evidence="7" key="1">
    <citation type="journal article" date="2011" name="PLoS Genet.">
        <title>The genome sequence of the leaf-cutter ant Atta cephalotes reveals insights into its obligate symbiotic lifestyle.</title>
        <authorList>
            <person name="Suen G."/>
            <person name="Teiling C."/>
            <person name="Li L."/>
            <person name="Holt C."/>
            <person name="Abouheif E."/>
            <person name="Bornberg-Bauer E."/>
            <person name="Bouffard P."/>
            <person name="Caldera E.J."/>
            <person name="Cash E."/>
            <person name="Cavanaugh A."/>
            <person name="Denas O."/>
            <person name="Elhaik E."/>
            <person name="Fave M.J."/>
            <person name="Gadau J."/>
            <person name="Gibson J.D."/>
            <person name="Graur D."/>
            <person name="Grubbs K.J."/>
            <person name="Hagen D.E."/>
            <person name="Harkins T.T."/>
            <person name="Helmkampf M."/>
            <person name="Hu H."/>
            <person name="Johnson B.R."/>
            <person name="Kim J."/>
            <person name="Marsh S.E."/>
            <person name="Moeller J.A."/>
            <person name="Munoz-Torres M.C."/>
            <person name="Murphy M.C."/>
            <person name="Naughton M.C."/>
            <person name="Nigam S."/>
            <person name="Overson R."/>
            <person name="Rajakumar R."/>
            <person name="Reese J.T."/>
            <person name="Scott J.J."/>
            <person name="Smith C.R."/>
            <person name="Tao S."/>
            <person name="Tsutsui N.D."/>
            <person name="Viljakainen L."/>
            <person name="Wissler L."/>
            <person name="Yandell M.D."/>
            <person name="Zimmer F."/>
            <person name="Taylor J."/>
            <person name="Slater S.C."/>
            <person name="Clifton S.W."/>
            <person name="Warren W.C."/>
            <person name="Elsik C.G."/>
            <person name="Smith C.D."/>
            <person name="Weinstock G.M."/>
            <person name="Gerardo N.M."/>
            <person name="Currie C.R."/>
        </authorList>
    </citation>
    <scope>NUCLEOTIDE SEQUENCE [LARGE SCALE GENOMIC DNA]</scope>
</reference>
<dbReference type="GO" id="GO:0008270">
    <property type="term" value="F:zinc ion binding"/>
    <property type="evidence" value="ECO:0007669"/>
    <property type="project" value="UniProtKB-KW"/>
</dbReference>
<feature type="region of interest" description="Disordered" evidence="4">
    <location>
        <begin position="150"/>
        <end position="179"/>
    </location>
</feature>
<dbReference type="AlphaFoldDB" id="A0A158N9T9"/>
<evidence type="ECO:0000256" key="3">
    <source>
        <dbReference type="ARBA" id="ARBA00022833"/>
    </source>
</evidence>
<evidence type="ECO:0000259" key="5">
    <source>
        <dbReference type="Pfam" id="PF02892"/>
    </source>
</evidence>
<keyword evidence="1" id="KW-0479">Metal-binding</keyword>
<dbReference type="OrthoDB" id="7557620at2759"/>
<accession>A0A158N9T9</accession>
<evidence type="ECO:0000256" key="4">
    <source>
        <dbReference type="SAM" id="MobiDB-lite"/>
    </source>
</evidence>
<keyword evidence="7" id="KW-1185">Reference proteome</keyword>
<evidence type="ECO:0000313" key="7">
    <source>
        <dbReference type="Proteomes" id="UP000005205"/>
    </source>
</evidence>
<name>A0A158N9T9_ATTCE</name>
<evidence type="ECO:0000256" key="2">
    <source>
        <dbReference type="ARBA" id="ARBA00022771"/>
    </source>
</evidence>
<keyword evidence="2" id="KW-0863">Zinc-finger</keyword>
<evidence type="ECO:0000256" key="1">
    <source>
        <dbReference type="ARBA" id="ARBA00022723"/>
    </source>
</evidence>
<dbReference type="Pfam" id="PF02892">
    <property type="entry name" value="zf-BED"/>
    <property type="match status" value="1"/>
</dbReference>
<keyword evidence="3" id="KW-0862">Zinc</keyword>
<evidence type="ECO:0000313" key="6">
    <source>
        <dbReference type="EnsemblMetazoa" id="XP_012054297.1"/>
    </source>
</evidence>
<protein>
    <recommendedName>
        <fullName evidence="5">BED-type domain-containing protein</fullName>
    </recommendedName>
</protein>
<proteinExistence type="predicted"/>
<sequence>MADQQLEDNKIRVRKYLRKHYIQPKTKYIAICRYCLLEISYRSNYIKLLTHLKNEHSKVLTEEQKRDQNVHWAWDYFTPITQKRALCNICNRTIVSVDIINLTRHLDTHRHLYTIFNPNPDIDMGKANSSASGGTTVKDVEHQEASIPIASNLTDNTDRSGVPHKSATKTSESTEHVTDSPLENIENIENIEKELSAELELCDKEEVLSRKELPVREELPAREEFLEVKEFQLLLGQSSDNIRNFYSPDRECEITYDLLKKE</sequence>
<dbReference type="EMBL" id="ADTU01009576">
    <property type="status" value="NOT_ANNOTATED_CDS"/>
    <property type="molecule type" value="Genomic_DNA"/>
</dbReference>
<dbReference type="EnsemblMetazoa" id="XM_012198907.1">
    <property type="protein sequence ID" value="XP_012054297.1"/>
    <property type="gene ID" value="LOC105617345"/>
</dbReference>
<feature type="domain" description="BED-type" evidence="5">
    <location>
        <begin position="73"/>
        <end position="111"/>
    </location>
</feature>
<organism evidence="6 7">
    <name type="scientific">Atta cephalotes</name>
    <name type="common">Leafcutter ant</name>
    <dbReference type="NCBI Taxonomy" id="12957"/>
    <lineage>
        <taxon>Eukaryota</taxon>
        <taxon>Metazoa</taxon>
        <taxon>Ecdysozoa</taxon>
        <taxon>Arthropoda</taxon>
        <taxon>Hexapoda</taxon>
        <taxon>Insecta</taxon>
        <taxon>Pterygota</taxon>
        <taxon>Neoptera</taxon>
        <taxon>Endopterygota</taxon>
        <taxon>Hymenoptera</taxon>
        <taxon>Apocrita</taxon>
        <taxon>Aculeata</taxon>
        <taxon>Formicoidea</taxon>
        <taxon>Formicidae</taxon>
        <taxon>Myrmicinae</taxon>
        <taxon>Atta</taxon>
    </lineage>
</organism>
<dbReference type="InParanoid" id="A0A158N9T9"/>
<dbReference type="KEGG" id="acep:105617345"/>
<dbReference type="GO" id="GO:0003677">
    <property type="term" value="F:DNA binding"/>
    <property type="evidence" value="ECO:0007669"/>
    <property type="project" value="InterPro"/>
</dbReference>
<dbReference type="Proteomes" id="UP000005205">
    <property type="component" value="Unassembled WGS sequence"/>
</dbReference>
<gene>
    <name evidence="6" type="primary">105617345</name>
</gene>
<reference evidence="6" key="2">
    <citation type="submission" date="2016-04" db="UniProtKB">
        <authorList>
            <consortium name="EnsemblMetazoa"/>
        </authorList>
    </citation>
    <scope>IDENTIFICATION</scope>
</reference>